<sequence>MTENINEKMPVSKKLSDNKEWIYNELSPDNSFDLMWREITVAGKDAALLFVDGFAKDDIMLWIMRRLTSIERDQITPNTFEKIVKKQINYLETDGVDDLHKVVDTILSGPIALFVDGLDQAIVIDARTYPARGPQEPDLERVVRGSRDGFVETIVFNTALIRRRIRDPKLRMEIMNVGRRSKQDICISYIDDIANPRLVEKVKSKLTEIDIDGLPMAEKSVEELITPGSFWNPFPRVRYTERPDVAAQHLLEGHVLIIVDTSPSVIILPATFFHHVQHAEEFREAPPVGAYLRWVRFIGMIGSVFIAPLWLLFSLEPSLLPESLKFIGPTDVGKVGLMWQFLFAQLGIDLMRMAAVHTPSALATALGLIAAVLIGQVAIDIGLFAPEVILYMAVAAIGSFATPSYEMSMANRLVRVALLVGTGLLRLPGFAGVTVLYFMILALTKSFGVPYLWPLIPFNYKAFKSIIIRSPVPIQNLRPSILKPIDPDRQPAVAMKPKDDPDEKE</sequence>
<dbReference type="EMBL" id="CP121694">
    <property type="protein sequence ID" value="WRO23021.1"/>
    <property type="molecule type" value="Genomic_DNA"/>
</dbReference>
<protein>
    <submittedName>
        <fullName evidence="5">Spore germination protein</fullName>
    </submittedName>
</protein>
<dbReference type="AlphaFoldDB" id="A0AAU0UPK5"/>
<name>A0AAU0UPK5_9FIRM</name>
<dbReference type="PANTHER" id="PTHR22550">
    <property type="entry name" value="SPORE GERMINATION PROTEIN"/>
    <property type="match status" value="1"/>
</dbReference>
<dbReference type="RefSeq" id="WP_366922410.1">
    <property type="nucleotide sequence ID" value="NZ_CP121694.1"/>
</dbReference>
<dbReference type="GO" id="GO:0009847">
    <property type="term" value="P:spore germination"/>
    <property type="evidence" value="ECO:0007669"/>
    <property type="project" value="InterPro"/>
</dbReference>
<keyword evidence="2 4" id="KW-0472">Membrane</keyword>
<comment type="similarity">
    <text evidence="1">Belongs to the GerABKA family.</text>
</comment>
<keyword evidence="4" id="KW-1133">Transmembrane helix</keyword>
<evidence type="ECO:0000256" key="2">
    <source>
        <dbReference type="ARBA" id="ARBA00023136"/>
    </source>
</evidence>
<dbReference type="PIRSF" id="PIRSF005690">
    <property type="entry name" value="GerBA"/>
    <property type="match status" value="1"/>
</dbReference>
<dbReference type="PANTHER" id="PTHR22550:SF9">
    <property type="entry name" value="STAGE V SPORULATION PROTEIN AF"/>
    <property type="match status" value="1"/>
</dbReference>
<evidence type="ECO:0000313" key="6">
    <source>
        <dbReference type="Proteomes" id="UP001329915"/>
    </source>
</evidence>
<feature type="transmembrane region" description="Helical" evidence="4">
    <location>
        <begin position="417"/>
        <end position="443"/>
    </location>
</feature>
<dbReference type="InterPro" id="IPR050768">
    <property type="entry name" value="UPF0353/GerABKA_families"/>
</dbReference>
<dbReference type="GO" id="GO:0016020">
    <property type="term" value="C:membrane"/>
    <property type="evidence" value="ECO:0007669"/>
    <property type="project" value="InterPro"/>
</dbReference>
<reference evidence="5 6" key="1">
    <citation type="submission" date="2023-04" db="EMBL/GenBank/DDBJ databases">
        <authorList>
            <person name="Hsu D."/>
        </authorList>
    </citation>
    <scope>NUCLEOTIDE SEQUENCE [LARGE SCALE GENOMIC DNA]</scope>
    <source>
        <strain evidence="5 6">MK1</strain>
    </source>
</reference>
<evidence type="ECO:0000256" key="3">
    <source>
        <dbReference type="SAM" id="MobiDB-lite"/>
    </source>
</evidence>
<gene>
    <name evidence="5" type="ORF">MFMK1_002867</name>
</gene>
<feature type="compositionally biased region" description="Basic and acidic residues" evidence="3">
    <location>
        <begin position="496"/>
        <end position="505"/>
    </location>
</feature>
<dbReference type="Pfam" id="PF03323">
    <property type="entry name" value="GerA"/>
    <property type="match status" value="1"/>
</dbReference>
<accession>A0AAU0UPK5</accession>
<feature type="transmembrane region" description="Helical" evidence="4">
    <location>
        <begin position="388"/>
        <end position="405"/>
    </location>
</feature>
<dbReference type="KEGG" id="dbc:MFMK1_002867"/>
<proteinExistence type="inferred from homology"/>
<feature type="transmembrane region" description="Helical" evidence="4">
    <location>
        <begin position="361"/>
        <end position="382"/>
    </location>
</feature>
<keyword evidence="4" id="KW-0812">Transmembrane</keyword>
<dbReference type="Proteomes" id="UP001329915">
    <property type="component" value="Chromosome"/>
</dbReference>
<dbReference type="InterPro" id="IPR004995">
    <property type="entry name" value="Spore_Ger"/>
</dbReference>
<evidence type="ECO:0000256" key="1">
    <source>
        <dbReference type="ARBA" id="ARBA00005278"/>
    </source>
</evidence>
<evidence type="ECO:0000313" key="5">
    <source>
        <dbReference type="EMBL" id="WRO23021.1"/>
    </source>
</evidence>
<organism evidence="5 6">
    <name type="scientific">Metallumcola ferriviriculae</name>
    <dbReference type="NCBI Taxonomy" id="3039180"/>
    <lineage>
        <taxon>Bacteria</taxon>
        <taxon>Bacillati</taxon>
        <taxon>Bacillota</taxon>
        <taxon>Clostridia</taxon>
        <taxon>Neomoorellales</taxon>
        <taxon>Desulfitibacteraceae</taxon>
        <taxon>Metallumcola</taxon>
    </lineage>
</organism>
<feature type="region of interest" description="Disordered" evidence="3">
    <location>
        <begin position="482"/>
        <end position="505"/>
    </location>
</feature>
<evidence type="ECO:0000256" key="4">
    <source>
        <dbReference type="SAM" id="Phobius"/>
    </source>
</evidence>
<feature type="transmembrane region" description="Helical" evidence="4">
    <location>
        <begin position="294"/>
        <end position="315"/>
    </location>
</feature>
<keyword evidence="6" id="KW-1185">Reference proteome</keyword>